<gene>
    <name evidence="2" type="ORF">FXF36_03225</name>
</gene>
<feature type="transmembrane region" description="Helical" evidence="1">
    <location>
        <begin position="350"/>
        <end position="369"/>
    </location>
</feature>
<reference evidence="3" key="1">
    <citation type="submission" date="2019-08" db="EMBL/GenBank/DDBJ databases">
        <title>Complete Genome Sequence of the Polysaccharide-Degrading Rumen Bacterium Pseudobutyrivibrio xylanivorans MA3014.</title>
        <authorList>
            <person name="Palevich N."/>
            <person name="Maclean P.H."/>
            <person name="Kelly W.J."/>
            <person name="Leahy S.C."/>
            <person name="Rakonjac J."/>
            <person name="Attwood G.T."/>
        </authorList>
    </citation>
    <scope>NUCLEOTIDE SEQUENCE [LARGE SCALE GENOMIC DNA]</scope>
    <source>
        <strain evidence="3">MA3014</strain>
    </source>
</reference>
<feature type="transmembrane region" description="Helical" evidence="1">
    <location>
        <begin position="7"/>
        <end position="26"/>
    </location>
</feature>
<protein>
    <submittedName>
        <fullName evidence="2">Uncharacterized protein</fullName>
    </submittedName>
</protein>
<evidence type="ECO:0000256" key="1">
    <source>
        <dbReference type="SAM" id="Phobius"/>
    </source>
</evidence>
<evidence type="ECO:0000313" key="2">
    <source>
        <dbReference type="EMBL" id="QFJ53948.1"/>
    </source>
</evidence>
<dbReference type="EMBL" id="CP043028">
    <property type="protein sequence ID" value="QFJ53948.1"/>
    <property type="molecule type" value="Genomic_DNA"/>
</dbReference>
<keyword evidence="1" id="KW-0812">Transmembrane</keyword>
<feature type="transmembrane region" description="Helical" evidence="1">
    <location>
        <begin position="324"/>
        <end position="343"/>
    </location>
</feature>
<dbReference type="AlphaFoldDB" id="A0A5P6VNL1"/>
<name>A0A5P6VNL1_PSEXY</name>
<feature type="transmembrane region" description="Helical" evidence="1">
    <location>
        <begin position="221"/>
        <end position="240"/>
    </location>
</feature>
<proteinExistence type="predicted"/>
<feature type="transmembrane region" description="Helical" evidence="1">
    <location>
        <begin position="141"/>
        <end position="161"/>
    </location>
</feature>
<sequence>MKKNRSWMFIYFAAFIAAVSAIYTIMTYGQTYIHGDSAISIRFLNAVKATGNLYPKSWNGVNGEVYTFNTLPISLLMMTIIKNKPFARALSSAISFVLAGSGMIWLSKKLFKNNSWAFMLPVFCVFISSDNARDMNLYQAAYCPQMVALTFVVGIFLGLWSDELKSKKWWAVHFILLLLMLTGGKRFIAEYFLPMMFVLGMEFILYIISKDKRYTTKDLTHKYGVATAMIIVPFALGFLLNRYINISRNMSANGNSKFTISLNPESIILNIKLTVRNAITIFGYRADGNATFNAMAIIATGLICVVFPLMLLCYFKNMEKFECLYVLFGFLHNAIMLAAVILCSQTSERYVLSVVYVCIVLSGCYLYRVFTKKKIVINIFIVVALFLITMTYSLNLLKVTVGWKDKLNAQESVCQQLLDKGVTKVYATYWPGYPLEIYSDGKLTVAGVSPAKLGLMKYYWHVDEHVFEKKEGKTCLLLTEAEDNGLVLDYYSGDPIDRIIGLPYERFVINDAYLFDNDIDKYYTTNLVVYVFENDDVADTLLDGTHDGVLVPREMDFNDLGVRTPDVIYLTLGAIIHGPYDSLQAGHYTVRINGKNLNVCGTDVSSEQAQGNIAAQVVSESEDCKVIDLIITNTVEDIQFYLTNGTEETAEFYNITIEKQ</sequence>
<keyword evidence="1" id="KW-0472">Membrane</keyword>
<feature type="transmembrane region" description="Helical" evidence="1">
    <location>
        <begin position="191"/>
        <end position="209"/>
    </location>
</feature>
<feature type="transmembrane region" description="Helical" evidence="1">
    <location>
        <begin position="375"/>
        <end position="397"/>
    </location>
</feature>
<dbReference type="KEGG" id="pxv:FXF36_03225"/>
<organism evidence="2 3">
    <name type="scientific">Pseudobutyrivibrio xylanivorans</name>
    <dbReference type="NCBI Taxonomy" id="185007"/>
    <lineage>
        <taxon>Bacteria</taxon>
        <taxon>Bacillati</taxon>
        <taxon>Bacillota</taxon>
        <taxon>Clostridia</taxon>
        <taxon>Lachnospirales</taxon>
        <taxon>Lachnospiraceae</taxon>
        <taxon>Pseudobutyrivibrio</taxon>
    </lineage>
</organism>
<evidence type="ECO:0000313" key="3">
    <source>
        <dbReference type="Proteomes" id="UP000327030"/>
    </source>
</evidence>
<dbReference type="Proteomes" id="UP000327030">
    <property type="component" value="Chromosome 1"/>
</dbReference>
<accession>A0A5P6VNL1</accession>
<dbReference type="OrthoDB" id="2032770at2"/>
<feature type="transmembrane region" description="Helical" evidence="1">
    <location>
        <begin position="89"/>
        <end position="107"/>
    </location>
</feature>
<dbReference type="RefSeq" id="WP_151622445.1">
    <property type="nucleotide sequence ID" value="NZ_CP043028.1"/>
</dbReference>
<keyword evidence="1" id="KW-1133">Transmembrane helix</keyword>
<feature type="transmembrane region" description="Helical" evidence="1">
    <location>
        <begin position="292"/>
        <end position="312"/>
    </location>
</feature>